<feature type="compositionally biased region" description="Basic residues" evidence="4">
    <location>
        <begin position="201"/>
        <end position="213"/>
    </location>
</feature>
<dbReference type="WBParaSite" id="Csp11.Scaffold563.g3983.t1">
    <property type="protein sequence ID" value="Csp11.Scaffold563.g3983.t1"/>
    <property type="gene ID" value="Csp11.Scaffold563.g3983"/>
</dbReference>
<feature type="compositionally biased region" description="Low complexity" evidence="4">
    <location>
        <begin position="177"/>
        <end position="191"/>
    </location>
</feature>
<dbReference type="GO" id="GO:1902369">
    <property type="term" value="P:negative regulation of RNA catabolic process"/>
    <property type="evidence" value="ECO:0007669"/>
    <property type="project" value="TreeGrafter"/>
</dbReference>
<dbReference type="STRING" id="1561998.A0A1I7TAC4"/>
<proteinExistence type="inferred from homology"/>
<feature type="compositionally biased region" description="Basic and acidic residues" evidence="4">
    <location>
        <begin position="14"/>
        <end position="26"/>
    </location>
</feature>
<feature type="region of interest" description="Disordered" evidence="4">
    <location>
        <begin position="1"/>
        <end position="87"/>
    </location>
</feature>
<dbReference type="eggNOG" id="KOG1972">
    <property type="taxonomic scope" value="Eukaryota"/>
</dbReference>
<evidence type="ECO:0000313" key="6">
    <source>
        <dbReference type="WBParaSite" id="Csp11.Scaffold563.g3983.t1"/>
    </source>
</evidence>
<dbReference type="Pfam" id="PF08424">
    <property type="entry name" value="NRDE-2"/>
    <property type="match status" value="1"/>
</dbReference>
<comment type="subcellular location">
    <subcellularLocation>
        <location evidence="1">Nucleus</location>
    </subcellularLocation>
</comment>
<feature type="compositionally biased region" description="Basic and acidic residues" evidence="4">
    <location>
        <begin position="100"/>
        <end position="110"/>
    </location>
</feature>
<feature type="compositionally biased region" description="Basic and acidic residues" evidence="4">
    <location>
        <begin position="37"/>
        <end position="54"/>
    </location>
</feature>
<dbReference type="Proteomes" id="UP000095282">
    <property type="component" value="Unplaced"/>
</dbReference>
<dbReference type="GO" id="GO:0071013">
    <property type="term" value="C:catalytic step 2 spliceosome"/>
    <property type="evidence" value="ECO:0007669"/>
    <property type="project" value="TreeGrafter"/>
</dbReference>
<evidence type="ECO:0000313" key="5">
    <source>
        <dbReference type="Proteomes" id="UP000095282"/>
    </source>
</evidence>
<dbReference type="InterPro" id="IPR013633">
    <property type="entry name" value="NRDE-2"/>
</dbReference>
<dbReference type="PANTHER" id="PTHR13471:SF0">
    <property type="entry name" value="NUCLEAR EXOSOME REGULATOR NRDE2"/>
    <property type="match status" value="1"/>
</dbReference>
<evidence type="ECO:0000256" key="4">
    <source>
        <dbReference type="SAM" id="MobiDB-lite"/>
    </source>
</evidence>
<feature type="compositionally biased region" description="Basic residues" evidence="4">
    <location>
        <begin position="152"/>
        <end position="162"/>
    </location>
</feature>
<feature type="region of interest" description="Disordered" evidence="4">
    <location>
        <begin position="100"/>
        <end position="236"/>
    </location>
</feature>
<evidence type="ECO:0000256" key="3">
    <source>
        <dbReference type="ARBA" id="ARBA00023242"/>
    </source>
</evidence>
<protein>
    <submittedName>
        <fullName evidence="6">DUF4780 domain-containing protein</fullName>
    </submittedName>
</protein>
<evidence type="ECO:0000256" key="2">
    <source>
        <dbReference type="ARBA" id="ARBA00009265"/>
    </source>
</evidence>
<keyword evidence="3" id="KW-0539">Nucleus</keyword>
<keyword evidence="5" id="KW-1185">Reference proteome</keyword>
<name>A0A1I7TAC4_9PELO</name>
<dbReference type="PANTHER" id="PTHR13471">
    <property type="entry name" value="TETRATRICOPEPTIDE-LIKE HELICAL"/>
    <property type="match status" value="1"/>
</dbReference>
<feature type="compositionally biased region" description="Basic and acidic residues" evidence="4">
    <location>
        <begin position="119"/>
        <end position="129"/>
    </location>
</feature>
<comment type="similarity">
    <text evidence="2">Belongs to the NRDE2 family.</text>
</comment>
<organism evidence="5 6">
    <name type="scientific">Caenorhabditis tropicalis</name>
    <dbReference type="NCBI Taxonomy" id="1561998"/>
    <lineage>
        <taxon>Eukaryota</taxon>
        <taxon>Metazoa</taxon>
        <taxon>Ecdysozoa</taxon>
        <taxon>Nematoda</taxon>
        <taxon>Chromadorea</taxon>
        <taxon>Rhabditida</taxon>
        <taxon>Rhabditina</taxon>
        <taxon>Rhabditomorpha</taxon>
        <taxon>Rhabditoidea</taxon>
        <taxon>Rhabditidae</taxon>
        <taxon>Peloderinae</taxon>
        <taxon>Caenorhabditis</taxon>
    </lineage>
</organism>
<evidence type="ECO:0000256" key="1">
    <source>
        <dbReference type="ARBA" id="ARBA00004123"/>
    </source>
</evidence>
<accession>A0A1I7TAC4</accession>
<feature type="compositionally biased region" description="Low complexity" evidence="4">
    <location>
        <begin position="215"/>
        <end position="227"/>
    </location>
</feature>
<dbReference type="GO" id="GO:0031048">
    <property type="term" value="P:regulatory ncRNA-mediated heterochromatin formation"/>
    <property type="evidence" value="ECO:0007669"/>
    <property type="project" value="TreeGrafter"/>
</dbReference>
<sequence length="1308" mass="151577">MFRAYGANGNEPPNKNDRPAMTEDQRTLLAVQTYANKTHDTEKAKRAQRKEDSVHIQAGYGESDSDDDCGGIRIAVSSSQQLSEDQIFKLPETRRIEEVKRQQKLDKERAQQAQNAWRRQTEERNDTYRFRTFPNGVLAHNPYQASSSTSSNKKRKRSRSSSRGRDSRRSSRRSRSRSSSLESRYSSYSRSSSRRDDSRDRRKHKKKKSRRHSSSSESSESSGSSRSAVRIPKNKINEKQQKYEFLKGKEFENPLGDWIMKARKFDSENYVQGCPRKEVASASLGAFYISGLEYDSNLFTILYGTEMITRRKERRTFFEQLAALERRTKSEKDSVESYFRKRAPVDGYWKLLEKPDIINKLNDEEGSSELDLGDELNIARKRVKDCPTDVQSVLKLLDLEEEASRLNIGSFVATDVRALADRHAEILKKSIKESPRSAALQIKRCEVEYLKSEDKKETLAAFLTVCSKFPQEPMTWIKYQNFIQFDSNIYKTELMKSAFDDCLSKARGMLAGTMVSHPITDFPAFRSFYLTTYIRYMKWYLSRGAAPIALACIQATMEFNFGLSNVTEIQERKGALEDFWGRTAPRIGDENATGAQTWFELNWEEGNEERLETPEFAKLINTTKGAISDILERGGETRKNWVEFERYMCDVDARPKRNSFENSKLFESEGEDLTGIHFWETVTYFSESRQGVQVVIPFFASSTETNFDFVQPILELLGIKFIDSSGLYTTTEQVISEWIPNDVFAKYRPNFEKVPTYCEKTCHSTGMRILKFLIKQRHQKCKKDVKIVDDQLMKYIFAQLETIIAKVEKDLNFYKLKKQDFSNLIKDVFKNQLREMVDTYPAAQSLVGFVIADRVATWIKRGVEEQRELENLDKMRSSLNSADCEVLNEHVVTMRDKENSEEMLKFFASYILKFDKAIEGGTISNKYLYDTTISFKNLQLRMYSLIIKSGLYFCNEKTLLDARSMFIKALVDEDEDILEGLTANKSLWDPVDAALKHLMDVVKGREIQEGVHGYPEMPRGVAFCEALQISATFVFLDQNSRPLFSINELTKNIVQKVANYNEQQMNFTRSIGDKARDRIDIQYILDVVLGFFEHEKLKIHYCKNYEELVRAAADTFPCNSKYMKNLAELYSNNRLQWMKLCGILADRNKIVREKQSGQYDEQHERILLQNALAMMYATKRICHKMGGDSRRMLYKHFLNEAIQIHDPAVWRMVFKPAAAVSVRTLTEEAYVHARAQCPWALHILIDYLESRIEDCDIPQWKTVWGQSTLAFVDNSDYHEEHTIFIDDDDVLDTHIQIGAQRDERMDQS</sequence>
<reference evidence="6" key="1">
    <citation type="submission" date="2016-11" db="UniProtKB">
        <authorList>
            <consortium name="WormBaseParasite"/>
        </authorList>
    </citation>
    <scope>IDENTIFICATION</scope>
</reference>